<organism evidence="2 3">
    <name type="scientific">Solilutibacter silvestris</name>
    <dbReference type="NCBI Taxonomy" id="1645665"/>
    <lineage>
        <taxon>Bacteria</taxon>
        <taxon>Pseudomonadati</taxon>
        <taxon>Pseudomonadota</taxon>
        <taxon>Gammaproteobacteria</taxon>
        <taxon>Lysobacterales</taxon>
        <taxon>Lysobacteraceae</taxon>
        <taxon>Solilutibacter</taxon>
    </lineage>
</organism>
<feature type="signal peptide" evidence="1">
    <location>
        <begin position="1"/>
        <end position="21"/>
    </location>
</feature>
<comment type="caution">
    <text evidence="2">The sequence shown here is derived from an EMBL/GenBank/DDBJ whole genome shotgun (WGS) entry which is preliminary data.</text>
</comment>
<evidence type="ECO:0000313" key="2">
    <source>
        <dbReference type="EMBL" id="PNS08972.1"/>
    </source>
</evidence>
<sequence>MSYKLIALFQFLLALSGCSQSGTTISHRIQSNDESLDSTIHIQDGVARFECVDSSSGQCQYTLYPDACSGKPDCKLAPLQRFGVARGESRQLAGVVKFHPCVTTTTATLGADCKPVTTH</sequence>
<evidence type="ECO:0000256" key="1">
    <source>
        <dbReference type="SAM" id="SignalP"/>
    </source>
</evidence>
<proteinExistence type="predicted"/>
<keyword evidence="1" id="KW-0732">Signal</keyword>
<dbReference type="OrthoDB" id="6024770at2"/>
<dbReference type="AlphaFoldDB" id="A0A2K1Q1R1"/>
<dbReference type="RefSeq" id="WP_103074088.1">
    <property type="nucleotide sequence ID" value="NZ_NPZB01000001.1"/>
</dbReference>
<reference evidence="2 3" key="1">
    <citation type="submission" date="2017-08" db="EMBL/GenBank/DDBJ databases">
        <title>Lysobacter sylvestris genome.</title>
        <authorList>
            <person name="Zhang D.-C."/>
            <person name="Albuquerque L."/>
            <person name="Franca L."/>
            <person name="Froufe H.J.C."/>
            <person name="Barroso C."/>
            <person name="Egas C."/>
            <person name="Da Costa M."/>
            <person name="Margesin R."/>
        </authorList>
    </citation>
    <scope>NUCLEOTIDE SEQUENCE [LARGE SCALE GENOMIC DNA]</scope>
    <source>
        <strain evidence="2 3">AM20-91</strain>
    </source>
</reference>
<protein>
    <recommendedName>
        <fullName evidence="4">Lipoprotein</fullName>
    </recommendedName>
</protein>
<evidence type="ECO:0008006" key="4">
    <source>
        <dbReference type="Google" id="ProtNLM"/>
    </source>
</evidence>
<feature type="chain" id="PRO_5014459071" description="Lipoprotein" evidence="1">
    <location>
        <begin position="22"/>
        <end position="119"/>
    </location>
</feature>
<gene>
    <name evidence="2" type="ORF">Lysil_0601</name>
</gene>
<dbReference type="PROSITE" id="PS51257">
    <property type="entry name" value="PROKAR_LIPOPROTEIN"/>
    <property type="match status" value="1"/>
</dbReference>
<dbReference type="EMBL" id="NPZB01000001">
    <property type="protein sequence ID" value="PNS08972.1"/>
    <property type="molecule type" value="Genomic_DNA"/>
</dbReference>
<accession>A0A2K1Q1R1</accession>
<keyword evidence="3" id="KW-1185">Reference proteome</keyword>
<evidence type="ECO:0000313" key="3">
    <source>
        <dbReference type="Proteomes" id="UP000236220"/>
    </source>
</evidence>
<dbReference type="Proteomes" id="UP000236220">
    <property type="component" value="Unassembled WGS sequence"/>
</dbReference>
<name>A0A2K1Q1R1_9GAMM</name>